<evidence type="ECO:0000313" key="8">
    <source>
        <dbReference type="Proteomes" id="UP001295423"/>
    </source>
</evidence>
<name>A0AAD2CFJ5_9STRA</name>
<reference evidence="7" key="1">
    <citation type="submission" date="2023-08" db="EMBL/GenBank/DDBJ databases">
        <authorList>
            <person name="Audoor S."/>
            <person name="Bilcke G."/>
        </authorList>
    </citation>
    <scope>NUCLEOTIDE SEQUENCE</scope>
</reference>
<protein>
    <recommendedName>
        <fullName evidence="9">DNA damage-binding protein 1</fullName>
    </recommendedName>
</protein>
<gene>
    <name evidence="7" type="ORF">CYCCA115_LOCUS2237</name>
</gene>
<proteinExistence type="predicted"/>
<sequence length="1410" mass="152741">MDREVSHYVVTAHPPGGVLHTVKCNFMSSDREKQDVVVGKSRRLEIRQLKIEEEDEEAISSPFPVILSIPINGRITCLVALPLASHPTSLLFMTTDQHQYAVIGYNANLPNYVETFASGNLKDEWNVMGDLADTGPLVAVDPHNRCIVMHLYDGLITIFPILAAVAPTQKNVLGPVFHARLEEKLVLQIAMLHHLDASMTPPHLCLLHQDARGAQHISTHVVDLPKSQLWSMTSMAGNQSMLEMHLEWLKKPRIDGGSSLLIPVPPVAAVAAAPSASTTSTSSTQQASGGVVILGQRQITFCGLNHHKVMPIPPALILSWDALPPDVSGMPRFLLGDEFGNLHMLTLITQHAKVVALQLDTLGSCTLSNTLQYLDQGLVFCGSTLGDSQLVQIHDEPIPVEEDDMDDDAALELGETTYLSVEEEYTHLGPIVDFDLVPMTGSNRTEGAQSQVVTASGSSKSGSLRVVQNGTGMKEYAAVELGGIQNMWSLREKFADTQDAYLVQSYVGETRVLGVTSVGAEDDAMSEDGGMEAEEDVGGTLEEVFLPGLESSASTLFVTNVVGNLFLQITETQLRLVNEGGTVLDTMEPDSQITVATANEGGQVAVALRGGKVLYIEVIEQKFHEKASKKMDREVSCLDINPFLSAEMCNASLLQKRGQKSSLVAVGLWDDFTVRLLSLQTAELSELLLINLSTGEEDEEGENGGEKHRSNRNNMMARSLCLATLDMSSSSNSSAKSKKVLPGADMLFVGLGDGTLVSFTVIQEGSISVQSKKEVSLGTQRINLVPLFSEKGGSCVLATGDRPTVIYLAGTSSGNYNSKLCYSNVNISPADDGDTNDVSRPATRESISVNSATPFFNPLLFDAMGQDHYSLCIADDVNMRLGVIDDIQKLHVSTYRLGMAPRRVVHCPEGRLFAVGCIESGIKQGSAGGNELAMGNCIRFLDDTSFEDVHRIDLDPFEMILSMVSATLRPYKPTLPGNVSGETASIDGMDGEGSKVEHRPVLIIGTAYAMHDEDEPTKGRIIVLSCGLNETDGTEASRSVKTVTELEVRGGVYSMCQFYEGMLLGTVNSKTQVFQLQDDGTGGVNLAKIGVEHHGHILSLFVSSKATKSNGHQESFDGKETAKLAPKKEMLALVGDLMRSISLVQYYSEHETLEEIARDFNANWTTAVTMLTDDIYLGGENWNNLFVLKRNAKAQNEEVRCRLDTVGEFHLGEMCNKFMSGSLVMPSNSGTEASARSGSRRRSSILASPMKRGSVSGKVAGSQGALRTRRPGVAIGSQTLFGTVDGTLGVILGLDGPTAAFFSCMQRSLQTAVTPVGNFNHQQFRAFNAEQRIHPSHGFVDGDLIESFLDLDKSTMQKVVDEMNRDGGWEVDESSLVSNDKNDSDMKDADRVDLMLEDVLAVVEEMTMLH</sequence>
<dbReference type="EMBL" id="CAKOGP040000125">
    <property type="protein sequence ID" value="CAJ1931101.1"/>
    <property type="molecule type" value="Genomic_DNA"/>
</dbReference>
<accession>A0AAD2CFJ5</accession>
<evidence type="ECO:0008006" key="9">
    <source>
        <dbReference type="Google" id="ProtNLM"/>
    </source>
</evidence>
<dbReference type="Pfam" id="PF10433">
    <property type="entry name" value="Beta-prop_RSE1_1st"/>
    <property type="match status" value="1"/>
</dbReference>
<dbReference type="GO" id="GO:0005634">
    <property type="term" value="C:nucleus"/>
    <property type="evidence" value="ECO:0007669"/>
    <property type="project" value="UniProtKB-SubCell"/>
</dbReference>
<feature type="region of interest" description="Disordered" evidence="3">
    <location>
        <begin position="1227"/>
        <end position="1247"/>
    </location>
</feature>
<dbReference type="Pfam" id="PF03178">
    <property type="entry name" value="CPSF_A"/>
    <property type="match status" value="1"/>
</dbReference>
<dbReference type="Gene3D" id="2.130.10.10">
    <property type="entry name" value="YVTN repeat-like/Quinoprotein amine dehydrogenase"/>
    <property type="match status" value="3"/>
</dbReference>
<dbReference type="Pfam" id="PF23726">
    <property type="entry name" value="Beta-prop_RSE1_2nd"/>
    <property type="match status" value="1"/>
</dbReference>
<keyword evidence="2" id="KW-0539">Nucleus</keyword>
<evidence type="ECO:0000256" key="2">
    <source>
        <dbReference type="ARBA" id="ARBA00023242"/>
    </source>
</evidence>
<evidence type="ECO:0000256" key="3">
    <source>
        <dbReference type="SAM" id="MobiDB-lite"/>
    </source>
</evidence>
<feature type="domain" description="RSE1/DDB1/CPSF1 first beta-propeller" evidence="5">
    <location>
        <begin position="18"/>
        <end position="401"/>
    </location>
</feature>
<dbReference type="InterPro" id="IPR050358">
    <property type="entry name" value="RSE1/DDB1/CFT1"/>
</dbReference>
<comment type="caution">
    <text evidence="7">The sequence shown here is derived from an EMBL/GenBank/DDBJ whole genome shotgun (WGS) entry which is preliminary data.</text>
</comment>
<evidence type="ECO:0000259" key="4">
    <source>
        <dbReference type="Pfam" id="PF03178"/>
    </source>
</evidence>
<comment type="subcellular location">
    <subcellularLocation>
        <location evidence="1">Nucleus</location>
    </subcellularLocation>
</comment>
<dbReference type="Gene3D" id="1.10.150.910">
    <property type="match status" value="1"/>
</dbReference>
<dbReference type="InterPro" id="IPR015943">
    <property type="entry name" value="WD40/YVTN_repeat-like_dom_sf"/>
</dbReference>
<evidence type="ECO:0000313" key="7">
    <source>
        <dbReference type="EMBL" id="CAJ1931101.1"/>
    </source>
</evidence>
<dbReference type="Proteomes" id="UP001295423">
    <property type="component" value="Unassembled WGS sequence"/>
</dbReference>
<feature type="domain" description="RSE1/DDB1/CPSF1 C-terminal" evidence="4">
    <location>
        <begin position="937"/>
        <end position="1350"/>
    </location>
</feature>
<dbReference type="InterPro" id="IPR058543">
    <property type="entry name" value="Beta-prop_RSE1/DDB1/CPSF1_2nd"/>
</dbReference>
<evidence type="ECO:0000256" key="1">
    <source>
        <dbReference type="ARBA" id="ARBA00004123"/>
    </source>
</evidence>
<evidence type="ECO:0000259" key="6">
    <source>
        <dbReference type="Pfam" id="PF23726"/>
    </source>
</evidence>
<dbReference type="PANTHER" id="PTHR10644">
    <property type="entry name" value="DNA REPAIR/RNA PROCESSING CPSF FAMILY"/>
    <property type="match status" value="1"/>
</dbReference>
<evidence type="ECO:0000259" key="5">
    <source>
        <dbReference type="Pfam" id="PF10433"/>
    </source>
</evidence>
<dbReference type="InterPro" id="IPR004871">
    <property type="entry name" value="RSE1/DDB1/CPSF1_C"/>
</dbReference>
<dbReference type="GO" id="GO:0003676">
    <property type="term" value="F:nucleic acid binding"/>
    <property type="evidence" value="ECO:0007669"/>
    <property type="project" value="InterPro"/>
</dbReference>
<keyword evidence="8" id="KW-1185">Reference proteome</keyword>
<feature type="domain" description="RSE1/DDB1/CPSF1 second beta-propeller" evidence="6">
    <location>
        <begin position="537"/>
        <end position="831"/>
    </location>
</feature>
<organism evidence="7 8">
    <name type="scientific">Cylindrotheca closterium</name>
    <dbReference type="NCBI Taxonomy" id="2856"/>
    <lineage>
        <taxon>Eukaryota</taxon>
        <taxon>Sar</taxon>
        <taxon>Stramenopiles</taxon>
        <taxon>Ochrophyta</taxon>
        <taxon>Bacillariophyta</taxon>
        <taxon>Bacillariophyceae</taxon>
        <taxon>Bacillariophycidae</taxon>
        <taxon>Bacillariales</taxon>
        <taxon>Bacillariaceae</taxon>
        <taxon>Cylindrotheca</taxon>
    </lineage>
</organism>
<dbReference type="InterPro" id="IPR018846">
    <property type="entry name" value="Beta-prop_RSE1/DDB1/CPSF1_1st"/>
</dbReference>